<evidence type="ECO:0000259" key="4">
    <source>
        <dbReference type="PROSITE" id="PS50042"/>
    </source>
</evidence>
<gene>
    <name evidence="5" type="ORF">GUITHDRAFT_143461</name>
</gene>
<dbReference type="Gene3D" id="1.10.287.70">
    <property type="match status" value="1"/>
</dbReference>
<dbReference type="KEGG" id="gtt:GUITHDRAFT_143461"/>
<evidence type="ECO:0008006" key="8">
    <source>
        <dbReference type="Google" id="ProtNLM"/>
    </source>
</evidence>
<dbReference type="SUPFAM" id="SSF49562">
    <property type="entry name" value="C2 domain (Calcium/lipid-binding domain, CaLB)"/>
    <property type="match status" value="1"/>
</dbReference>
<dbReference type="InterPro" id="IPR035892">
    <property type="entry name" value="C2_domain_sf"/>
</dbReference>
<name>L1ITN3_GUITC</name>
<dbReference type="CDD" id="cd23767">
    <property type="entry name" value="IQCD"/>
    <property type="match status" value="1"/>
</dbReference>
<dbReference type="GO" id="GO:0005249">
    <property type="term" value="F:voltage-gated potassium channel activity"/>
    <property type="evidence" value="ECO:0007669"/>
    <property type="project" value="TreeGrafter"/>
</dbReference>
<evidence type="ECO:0000259" key="3">
    <source>
        <dbReference type="PROSITE" id="PS50004"/>
    </source>
</evidence>
<feature type="region of interest" description="Disordered" evidence="1">
    <location>
        <begin position="1"/>
        <end position="37"/>
    </location>
</feature>
<dbReference type="CDD" id="cd00038">
    <property type="entry name" value="CAP_ED"/>
    <property type="match status" value="1"/>
</dbReference>
<evidence type="ECO:0000313" key="7">
    <source>
        <dbReference type="Proteomes" id="UP000011087"/>
    </source>
</evidence>
<feature type="transmembrane region" description="Helical" evidence="2">
    <location>
        <begin position="476"/>
        <end position="498"/>
    </location>
</feature>
<dbReference type="Pfam" id="PF00168">
    <property type="entry name" value="C2"/>
    <property type="match status" value="1"/>
</dbReference>
<organism evidence="5">
    <name type="scientific">Guillardia theta (strain CCMP2712)</name>
    <name type="common">Cryptophyte</name>
    <dbReference type="NCBI Taxonomy" id="905079"/>
    <lineage>
        <taxon>Eukaryota</taxon>
        <taxon>Cryptophyceae</taxon>
        <taxon>Pyrenomonadales</taxon>
        <taxon>Geminigeraceae</taxon>
        <taxon>Guillardia</taxon>
    </lineage>
</organism>
<dbReference type="PROSITE" id="PS50096">
    <property type="entry name" value="IQ"/>
    <property type="match status" value="1"/>
</dbReference>
<dbReference type="RefSeq" id="XP_005826442.1">
    <property type="nucleotide sequence ID" value="XM_005826385.1"/>
</dbReference>
<dbReference type="InterPro" id="IPR018490">
    <property type="entry name" value="cNMP-bd_dom_sf"/>
</dbReference>
<keyword evidence="2" id="KW-0472">Membrane</keyword>
<feature type="domain" description="Cyclic nucleotide-binding" evidence="4">
    <location>
        <begin position="36"/>
        <end position="123"/>
    </location>
</feature>
<dbReference type="Gene3D" id="2.60.120.10">
    <property type="entry name" value="Jelly Rolls"/>
    <property type="match status" value="2"/>
</dbReference>
<dbReference type="PROSITE" id="PS50042">
    <property type="entry name" value="CNMP_BINDING_3"/>
    <property type="match status" value="2"/>
</dbReference>
<dbReference type="eggNOG" id="KOG0498">
    <property type="taxonomic scope" value="Eukaryota"/>
</dbReference>
<dbReference type="Gene3D" id="2.60.40.150">
    <property type="entry name" value="C2 domain"/>
    <property type="match status" value="1"/>
</dbReference>
<dbReference type="InterPro" id="IPR050818">
    <property type="entry name" value="KCNH_animal-type"/>
</dbReference>
<feature type="transmembrane region" description="Helical" evidence="2">
    <location>
        <begin position="738"/>
        <end position="764"/>
    </location>
</feature>
<keyword evidence="2" id="KW-1133">Transmembrane helix</keyword>
<dbReference type="InterPro" id="IPR000008">
    <property type="entry name" value="C2_dom"/>
</dbReference>
<feature type="transmembrane region" description="Helical" evidence="2">
    <location>
        <begin position="666"/>
        <end position="688"/>
    </location>
</feature>
<evidence type="ECO:0000313" key="5">
    <source>
        <dbReference type="EMBL" id="EKX39462.1"/>
    </source>
</evidence>
<evidence type="ECO:0000313" key="6">
    <source>
        <dbReference type="EnsemblProtists" id="EKX39462"/>
    </source>
</evidence>
<dbReference type="SUPFAM" id="SSF51206">
    <property type="entry name" value="cAMP-binding domain-like"/>
    <property type="match status" value="2"/>
</dbReference>
<accession>L1ITN3</accession>
<reference evidence="5 7" key="1">
    <citation type="journal article" date="2012" name="Nature">
        <title>Algal genomes reveal evolutionary mosaicism and the fate of nucleomorphs.</title>
        <authorList>
            <consortium name="DOE Joint Genome Institute"/>
            <person name="Curtis B.A."/>
            <person name="Tanifuji G."/>
            <person name="Burki F."/>
            <person name="Gruber A."/>
            <person name="Irimia M."/>
            <person name="Maruyama S."/>
            <person name="Arias M.C."/>
            <person name="Ball S.G."/>
            <person name="Gile G.H."/>
            <person name="Hirakawa Y."/>
            <person name="Hopkins J.F."/>
            <person name="Kuo A."/>
            <person name="Rensing S.A."/>
            <person name="Schmutz J."/>
            <person name="Symeonidi A."/>
            <person name="Elias M."/>
            <person name="Eveleigh R.J."/>
            <person name="Herman E.K."/>
            <person name="Klute M.J."/>
            <person name="Nakayama T."/>
            <person name="Obornik M."/>
            <person name="Reyes-Prieto A."/>
            <person name="Armbrust E.V."/>
            <person name="Aves S.J."/>
            <person name="Beiko R.G."/>
            <person name="Coutinho P."/>
            <person name="Dacks J.B."/>
            <person name="Durnford D.G."/>
            <person name="Fast N.M."/>
            <person name="Green B.R."/>
            <person name="Grisdale C.J."/>
            <person name="Hempel F."/>
            <person name="Henrissat B."/>
            <person name="Hoppner M.P."/>
            <person name="Ishida K."/>
            <person name="Kim E."/>
            <person name="Koreny L."/>
            <person name="Kroth P.G."/>
            <person name="Liu Y."/>
            <person name="Malik S.B."/>
            <person name="Maier U.G."/>
            <person name="McRose D."/>
            <person name="Mock T."/>
            <person name="Neilson J.A."/>
            <person name="Onodera N.T."/>
            <person name="Poole A.M."/>
            <person name="Pritham E.J."/>
            <person name="Richards T.A."/>
            <person name="Rocap G."/>
            <person name="Roy S.W."/>
            <person name="Sarai C."/>
            <person name="Schaack S."/>
            <person name="Shirato S."/>
            <person name="Slamovits C.H."/>
            <person name="Spencer D.F."/>
            <person name="Suzuki S."/>
            <person name="Worden A.Z."/>
            <person name="Zauner S."/>
            <person name="Barry K."/>
            <person name="Bell C."/>
            <person name="Bharti A.K."/>
            <person name="Crow J.A."/>
            <person name="Grimwood J."/>
            <person name="Kramer R."/>
            <person name="Lindquist E."/>
            <person name="Lucas S."/>
            <person name="Salamov A."/>
            <person name="McFadden G.I."/>
            <person name="Lane C.E."/>
            <person name="Keeling P.J."/>
            <person name="Gray M.W."/>
            <person name="Grigoriev I.V."/>
            <person name="Archibald J.M."/>
        </authorList>
    </citation>
    <scope>NUCLEOTIDE SEQUENCE</scope>
    <source>
        <strain evidence="5 7">CCMP2712</strain>
    </source>
</reference>
<dbReference type="SUPFAM" id="SSF81324">
    <property type="entry name" value="Voltage-gated potassium channels"/>
    <property type="match status" value="1"/>
</dbReference>
<dbReference type="PROSITE" id="PS50004">
    <property type="entry name" value="C2"/>
    <property type="match status" value="1"/>
</dbReference>
<feature type="region of interest" description="Disordered" evidence="1">
    <location>
        <begin position="238"/>
        <end position="262"/>
    </location>
</feature>
<dbReference type="HOGENOM" id="CLU_310679_0_0_1"/>
<dbReference type="SMART" id="SM00239">
    <property type="entry name" value="C2"/>
    <property type="match status" value="1"/>
</dbReference>
<proteinExistence type="predicted"/>
<dbReference type="InterPro" id="IPR014710">
    <property type="entry name" value="RmlC-like_jellyroll"/>
</dbReference>
<feature type="domain" description="C2" evidence="3">
    <location>
        <begin position="260"/>
        <end position="393"/>
    </location>
</feature>
<dbReference type="PANTHER" id="PTHR10217">
    <property type="entry name" value="VOLTAGE AND LIGAND GATED POTASSIUM CHANNEL"/>
    <property type="match status" value="1"/>
</dbReference>
<dbReference type="PANTHER" id="PTHR10217:SF435">
    <property type="entry name" value="POTASSIUM VOLTAGE-GATED CHANNEL PROTEIN EAG"/>
    <property type="match status" value="1"/>
</dbReference>
<feature type="domain" description="Cyclic nucleotide-binding" evidence="4">
    <location>
        <begin position="857"/>
        <end position="921"/>
    </location>
</feature>
<feature type="compositionally biased region" description="Low complexity" evidence="1">
    <location>
        <begin position="240"/>
        <end position="253"/>
    </location>
</feature>
<feature type="compositionally biased region" description="Basic and acidic residues" evidence="1">
    <location>
        <begin position="1"/>
        <end position="29"/>
    </location>
</feature>
<reference evidence="6" key="3">
    <citation type="submission" date="2016-03" db="UniProtKB">
        <authorList>
            <consortium name="EnsemblProtists"/>
        </authorList>
    </citation>
    <scope>IDENTIFICATION</scope>
</reference>
<keyword evidence="2" id="KW-0812">Transmembrane</keyword>
<dbReference type="PaxDb" id="55529-EKX39462"/>
<dbReference type="GO" id="GO:0005886">
    <property type="term" value="C:plasma membrane"/>
    <property type="evidence" value="ECO:0007669"/>
    <property type="project" value="TreeGrafter"/>
</dbReference>
<evidence type="ECO:0000256" key="2">
    <source>
        <dbReference type="SAM" id="Phobius"/>
    </source>
</evidence>
<protein>
    <recommendedName>
        <fullName evidence="8">Cyclic nucleotide-binding domain-containing protein</fullName>
    </recommendedName>
</protein>
<dbReference type="GeneID" id="17296179"/>
<keyword evidence="7" id="KW-1185">Reference proteome</keyword>
<dbReference type="InterPro" id="IPR000595">
    <property type="entry name" value="cNMP-bd_dom"/>
</dbReference>
<dbReference type="OrthoDB" id="421226at2759"/>
<dbReference type="CDD" id="cd00030">
    <property type="entry name" value="C2"/>
    <property type="match status" value="1"/>
</dbReference>
<dbReference type="Proteomes" id="UP000011087">
    <property type="component" value="Unassembled WGS sequence"/>
</dbReference>
<dbReference type="GO" id="GO:0042391">
    <property type="term" value="P:regulation of membrane potential"/>
    <property type="evidence" value="ECO:0007669"/>
    <property type="project" value="TreeGrafter"/>
</dbReference>
<dbReference type="EMBL" id="JH993039">
    <property type="protein sequence ID" value="EKX39462.1"/>
    <property type="molecule type" value="Genomic_DNA"/>
</dbReference>
<reference evidence="7" key="2">
    <citation type="submission" date="2012-11" db="EMBL/GenBank/DDBJ databases">
        <authorList>
            <person name="Kuo A."/>
            <person name="Curtis B.A."/>
            <person name="Tanifuji G."/>
            <person name="Burki F."/>
            <person name="Gruber A."/>
            <person name="Irimia M."/>
            <person name="Maruyama S."/>
            <person name="Arias M.C."/>
            <person name="Ball S.G."/>
            <person name="Gile G.H."/>
            <person name="Hirakawa Y."/>
            <person name="Hopkins J.F."/>
            <person name="Rensing S.A."/>
            <person name="Schmutz J."/>
            <person name="Symeonidi A."/>
            <person name="Elias M."/>
            <person name="Eveleigh R.J."/>
            <person name="Herman E.K."/>
            <person name="Klute M.J."/>
            <person name="Nakayama T."/>
            <person name="Obornik M."/>
            <person name="Reyes-Prieto A."/>
            <person name="Armbrust E.V."/>
            <person name="Aves S.J."/>
            <person name="Beiko R.G."/>
            <person name="Coutinho P."/>
            <person name="Dacks J.B."/>
            <person name="Durnford D.G."/>
            <person name="Fast N.M."/>
            <person name="Green B.R."/>
            <person name="Grisdale C."/>
            <person name="Hempe F."/>
            <person name="Henrissat B."/>
            <person name="Hoppner M.P."/>
            <person name="Ishida K.-I."/>
            <person name="Kim E."/>
            <person name="Koreny L."/>
            <person name="Kroth P.G."/>
            <person name="Liu Y."/>
            <person name="Malik S.-B."/>
            <person name="Maier U.G."/>
            <person name="McRose D."/>
            <person name="Mock T."/>
            <person name="Neilson J.A."/>
            <person name="Onodera N.T."/>
            <person name="Poole A.M."/>
            <person name="Pritham E.J."/>
            <person name="Richards T.A."/>
            <person name="Rocap G."/>
            <person name="Roy S.W."/>
            <person name="Sarai C."/>
            <person name="Schaack S."/>
            <person name="Shirato S."/>
            <person name="Slamovits C.H."/>
            <person name="Spencer D.F."/>
            <person name="Suzuki S."/>
            <person name="Worden A.Z."/>
            <person name="Zauner S."/>
            <person name="Barry K."/>
            <person name="Bell C."/>
            <person name="Bharti A.K."/>
            <person name="Crow J.A."/>
            <person name="Grimwood J."/>
            <person name="Kramer R."/>
            <person name="Lindquist E."/>
            <person name="Lucas S."/>
            <person name="Salamov A."/>
            <person name="McFadden G.I."/>
            <person name="Lane C.E."/>
            <person name="Keeling P.J."/>
            <person name="Gray M.W."/>
            <person name="Grigoriev I.V."/>
            <person name="Archibald J.M."/>
        </authorList>
    </citation>
    <scope>NUCLEOTIDE SEQUENCE</scope>
    <source>
        <strain evidence="7">CCMP2712</strain>
    </source>
</reference>
<sequence>MEVRQEIGSRDGHHGEEEDKEEEKGREVPRLGYQPYDRDNRMKQGERVFNKGESSDSFMIIASGRVRLTGSPLGQETLEGANARTCGAGSCLSEEVLLVGRGVDGCHRRKDTATVLDDEDCYLVEFPVRAVLRWFEKEPPILDYGVLTMSGQQIQEHDHRDRAARKIQSYYRGIRARKEKAQSLLAQLQLAARRSVDRWKNLSPYAKGYLSVVSAMSQQGGAIAVYDKRLESSHKIIDTPESSESQDPSQQDPGHAQEEGQDEPAASIFIPFKSRSFTILAITIDKCVDLPYRTGGSIGEEVDACCTIRYADAAQYTTQTVPRSVNPRFMRTFFFAIQGGEEEEHNFEIEVFDTFKSSGSWTAWFRSRRKIGATSWVHREDISRRWLSISGPAGGSTASKVLVRSQMFHVEGDRTPQADWSRRERIRYHVLEEKKALRRKKVSKMMQRWMLNVADPRPTTTFLVRLIERFRDPWNLLLLLASSCAIFTSSLSVCFLVERTPHDWLLLLSTAQDLVLVLDLFLRSVRCDSCCKTGVQEGRTSFQCLRHYLGLEMLLSHYRRFLISFQEDTRGWTQLSFPSCPGSTAGWFWMDSLTSLPAELLLKVYEMPTDPYDRLHFSPYRLRIRLLLRIVQLLKLLRVFRVRELLNDLQDRSSAWRPAVSAGKLLLFSCMWLHSLACMWFFAASQAARDQLGSSSCDMSTLESREPSVRFLCFLHFTLRSIAFLGSPDLPGELSSTIVFSFLGMSIGLTLLPLLVLRVSALFLRAHDLRQSSFVRDSHEMLRYLRDRKVPPLLLSDITRSIKTHWEHSRAHVELAPLQRLPLCLQVRVCMAEFRSLLAHVPFLRPRLDDERLWEMLLQGLRKVNFSRGEFVLREGDAVEGMFIIQEGACELLSERARRYAAPPSSGDVSFLDLGFPSSSSSVLFPHHPLQLSPPSECRRGGGRVRS</sequence>
<dbReference type="EnsemblProtists" id="EKX39462">
    <property type="protein sequence ID" value="EKX39462"/>
    <property type="gene ID" value="GUITHDRAFT_143461"/>
</dbReference>
<dbReference type="AlphaFoldDB" id="L1ITN3"/>
<evidence type="ECO:0000256" key="1">
    <source>
        <dbReference type="SAM" id="MobiDB-lite"/>
    </source>
</evidence>